<evidence type="ECO:0000313" key="2">
    <source>
        <dbReference type="EMBL" id="RJG26557.1"/>
    </source>
</evidence>
<feature type="transmembrane region" description="Helical" evidence="1">
    <location>
        <begin position="362"/>
        <end position="385"/>
    </location>
</feature>
<feature type="transmembrane region" description="Helical" evidence="1">
    <location>
        <begin position="79"/>
        <end position="98"/>
    </location>
</feature>
<feature type="transmembrane region" description="Helical" evidence="1">
    <location>
        <begin position="12"/>
        <end position="32"/>
    </location>
</feature>
<dbReference type="Proteomes" id="UP000266177">
    <property type="component" value="Unassembled WGS sequence"/>
</dbReference>
<keyword evidence="1" id="KW-1133">Transmembrane helix</keyword>
<organism evidence="2 3">
    <name type="scientific">Paenibacillus thiaminolyticus</name>
    <name type="common">Bacillus thiaminolyticus</name>
    <dbReference type="NCBI Taxonomy" id="49283"/>
    <lineage>
        <taxon>Bacteria</taxon>
        <taxon>Bacillati</taxon>
        <taxon>Bacillota</taxon>
        <taxon>Bacilli</taxon>
        <taxon>Bacillales</taxon>
        <taxon>Paenibacillaceae</taxon>
        <taxon>Paenibacillus</taxon>
    </lineage>
</organism>
<dbReference type="InterPro" id="IPR036259">
    <property type="entry name" value="MFS_trans_sf"/>
</dbReference>
<feature type="transmembrane region" description="Helical" evidence="1">
    <location>
        <begin position="180"/>
        <end position="198"/>
    </location>
</feature>
<feature type="transmembrane region" description="Helical" evidence="1">
    <location>
        <begin position="397"/>
        <end position="420"/>
    </location>
</feature>
<dbReference type="PANTHER" id="PTHR11328">
    <property type="entry name" value="MAJOR FACILITATOR SUPERFAMILY DOMAIN-CONTAINING PROTEIN"/>
    <property type="match status" value="1"/>
</dbReference>
<feature type="transmembrane region" description="Helical" evidence="1">
    <location>
        <begin position="155"/>
        <end position="174"/>
    </location>
</feature>
<protein>
    <submittedName>
        <fullName evidence="2">MFS transporter</fullName>
    </submittedName>
</protein>
<dbReference type="EMBL" id="QYZD01000001">
    <property type="protein sequence ID" value="RJG26557.1"/>
    <property type="molecule type" value="Genomic_DNA"/>
</dbReference>
<gene>
    <name evidence="2" type="ORF">DQX05_00485</name>
</gene>
<evidence type="ECO:0000256" key="1">
    <source>
        <dbReference type="SAM" id="Phobius"/>
    </source>
</evidence>
<dbReference type="GO" id="GO:0008643">
    <property type="term" value="P:carbohydrate transport"/>
    <property type="evidence" value="ECO:0007669"/>
    <property type="project" value="InterPro"/>
</dbReference>
<accession>A0A3A3H8J7</accession>
<keyword evidence="1" id="KW-0812">Transmembrane</keyword>
<feature type="transmembrane region" description="Helical" evidence="1">
    <location>
        <begin position="226"/>
        <end position="249"/>
    </location>
</feature>
<dbReference type="RefSeq" id="WP_119789955.1">
    <property type="nucleotide sequence ID" value="NZ_QYZD01000001.1"/>
</dbReference>
<evidence type="ECO:0000313" key="3">
    <source>
        <dbReference type="Proteomes" id="UP000266177"/>
    </source>
</evidence>
<name>A0A3A3H8J7_PANTH</name>
<dbReference type="GO" id="GO:0015293">
    <property type="term" value="F:symporter activity"/>
    <property type="evidence" value="ECO:0007669"/>
    <property type="project" value="InterPro"/>
</dbReference>
<keyword evidence="1" id="KW-0472">Membrane</keyword>
<dbReference type="OrthoDB" id="9764596at2"/>
<dbReference type="Pfam" id="PF13347">
    <property type="entry name" value="MFS_2"/>
    <property type="match status" value="1"/>
</dbReference>
<dbReference type="AlphaFoldDB" id="A0A3A3H8J7"/>
<proteinExistence type="predicted"/>
<dbReference type="Gene3D" id="1.20.1250.20">
    <property type="entry name" value="MFS general substrate transporter like domains"/>
    <property type="match status" value="2"/>
</dbReference>
<feature type="transmembrane region" description="Helical" evidence="1">
    <location>
        <begin position="110"/>
        <end position="134"/>
    </location>
</feature>
<reference evidence="2 3" key="1">
    <citation type="submission" date="2018-09" db="EMBL/GenBank/DDBJ databases">
        <title>Paenibacillus SK2017-BO5.</title>
        <authorList>
            <person name="Piskunova J.V."/>
            <person name="Dubiley S.A."/>
            <person name="Severinov K.V."/>
        </authorList>
    </citation>
    <scope>NUCLEOTIDE SEQUENCE [LARGE SCALE GENOMIC DNA]</scope>
    <source>
        <strain evidence="2 3">BO5</strain>
    </source>
</reference>
<feature type="transmembrane region" description="Helical" evidence="1">
    <location>
        <begin position="261"/>
        <end position="282"/>
    </location>
</feature>
<dbReference type="SUPFAM" id="SSF103473">
    <property type="entry name" value="MFS general substrate transporter"/>
    <property type="match status" value="1"/>
</dbReference>
<feature type="transmembrane region" description="Helical" evidence="1">
    <location>
        <begin position="316"/>
        <end position="341"/>
    </location>
</feature>
<feature type="transmembrane region" description="Helical" evidence="1">
    <location>
        <begin position="294"/>
        <end position="310"/>
    </location>
</feature>
<sequence>MRGTWRNSPLSYALGMFAMMVPTQAFSAFYSYYYVEKLGLGVGLATLARTIYLIWDAVNQPLFGHWSDRTRTRFGRRKPWIWASIPLFMMTFCMIFAVPQGLAQHQNSLFLWFLVALLLFEAVSTVIWVNYGALFPELFRGERLRAKASAIQQGFQIAAILIGSALTPILFAVMGFGYMSLVYALLFAVFMLLCMGSVKENMNIQQEPQLPLKEAFRETLKNREFWMFNIANSFAQTVNGLVSSMIPFYAKYVLAIPESQVSLLLASVFVSVIPLVAVWYWIVNRLGGVRSWRLALAVYGLSVIPLWFGSGLASGIGAGIIVGFGLAGFLVTPPVLGSQIIDRDYAKTGQRREGVYTAVGGFIIRSSGLISALSFWVVGLFFGYVSGENPGPNPEGTFRVLISVVPFCLLAVAFLLSLAVKQNDHPHSWGRSHSS</sequence>
<dbReference type="GO" id="GO:0005886">
    <property type="term" value="C:plasma membrane"/>
    <property type="evidence" value="ECO:0007669"/>
    <property type="project" value="TreeGrafter"/>
</dbReference>
<comment type="caution">
    <text evidence="2">The sequence shown here is derived from an EMBL/GenBank/DDBJ whole genome shotgun (WGS) entry which is preliminary data.</text>
</comment>
<dbReference type="PANTHER" id="PTHR11328:SF24">
    <property type="entry name" value="MAJOR FACILITATOR SUPERFAMILY (MFS) PROFILE DOMAIN-CONTAINING PROTEIN"/>
    <property type="match status" value="1"/>
</dbReference>
<feature type="transmembrane region" description="Helical" evidence="1">
    <location>
        <begin position="38"/>
        <end position="58"/>
    </location>
</feature>
<dbReference type="InterPro" id="IPR039672">
    <property type="entry name" value="MFS_2"/>
</dbReference>